<gene>
    <name evidence="1" type="ORF">SAMN04487865_100372</name>
</gene>
<evidence type="ECO:0000313" key="1">
    <source>
        <dbReference type="EMBL" id="SFJ82349.1"/>
    </source>
</evidence>
<protein>
    <submittedName>
        <fullName evidence="1">Uncharacterized protein</fullName>
    </submittedName>
</protein>
<dbReference type="EMBL" id="FOSF01000003">
    <property type="protein sequence ID" value="SFJ82349.1"/>
    <property type="molecule type" value="Genomic_DNA"/>
</dbReference>
<reference evidence="1 2" key="1">
    <citation type="submission" date="2016-10" db="EMBL/GenBank/DDBJ databases">
        <authorList>
            <person name="Varghese N."/>
            <person name="Submissions S."/>
        </authorList>
    </citation>
    <scope>NUCLEOTIDE SEQUENCE [LARGE SCALE GENOMIC DNA]</scope>
    <source>
        <strain evidence="1 2">22B</strain>
    </source>
</reference>
<keyword evidence="2" id="KW-1185">Reference proteome</keyword>
<accession>A0A662Z6P5</accession>
<dbReference type="RefSeq" id="WP_256211070.1">
    <property type="nucleotide sequence ID" value="NZ_CP047056.1"/>
</dbReference>
<sequence>MSYKVAMKDILNLDLVEGFEDDEKDIDKKDFNELKSELYSQNK</sequence>
<evidence type="ECO:0000313" key="2">
    <source>
        <dbReference type="Proteomes" id="UP000243374"/>
    </source>
</evidence>
<organism evidence="1 2">
    <name type="scientific">Succinivibrio dextrinosolvens</name>
    <dbReference type="NCBI Taxonomy" id="83771"/>
    <lineage>
        <taxon>Bacteria</taxon>
        <taxon>Pseudomonadati</taxon>
        <taxon>Pseudomonadota</taxon>
        <taxon>Gammaproteobacteria</taxon>
        <taxon>Aeromonadales</taxon>
        <taxon>Succinivibrionaceae</taxon>
        <taxon>Succinivibrio</taxon>
    </lineage>
</organism>
<proteinExistence type="predicted"/>
<name>A0A662Z6P5_9GAMM</name>
<dbReference type="AlphaFoldDB" id="A0A662Z6P5"/>
<dbReference type="Proteomes" id="UP000243374">
    <property type="component" value="Unassembled WGS sequence"/>
</dbReference>